<feature type="non-terminal residue" evidence="1">
    <location>
        <position position="150"/>
    </location>
</feature>
<proteinExistence type="predicted"/>
<comment type="caution">
    <text evidence="1">The sequence shown here is derived from an EMBL/GenBank/DDBJ whole genome shotgun (WGS) entry which is preliminary data.</text>
</comment>
<keyword evidence="2" id="KW-1185">Reference proteome</keyword>
<protein>
    <submittedName>
        <fullName evidence="1">Uncharacterized protein</fullName>
    </submittedName>
</protein>
<accession>A0A9P6FJT5</accession>
<organism evidence="1 2">
    <name type="scientific">Lunasporangiospora selenospora</name>
    <dbReference type="NCBI Taxonomy" id="979761"/>
    <lineage>
        <taxon>Eukaryota</taxon>
        <taxon>Fungi</taxon>
        <taxon>Fungi incertae sedis</taxon>
        <taxon>Mucoromycota</taxon>
        <taxon>Mortierellomycotina</taxon>
        <taxon>Mortierellomycetes</taxon>
        <taxon>Mortierellales</taxon>
        <taxon>Mortierellaceae</taxon>
        <taxon>Lunasporangiospora</taxon>
    </lineage>
</organism>
<feature type="non-terminal residue" evidence="1">
    <location>
        <position position="1"/>
    </location>
</feature>
<dbReference type="OrthoDB" id="2400069at2759"/>
<dbReference type="AlphaFoldDB" id="A0A9P6FJT5"/>
<dbReference type="EMBL" id="JAABOA010006722">
    <property type="protein sequence ID" value="KAF9555371.1"/>
    <property type="molecule type" value="Genomic_DNA"/>
</dbReference>
<gene>
    <name evidence="1" type="ORF">BGW38_009261</name>
</gene>
<sequence length="150" mass="17148">AKRRMLEKDGVMKRSVEFMLNGRNVRRSMAAYAPIQERYIQWATENGLDGGVPLPFALLEWLIVGVVSRGWKPGTALNYKGAMVQLYQDQTTFQNPSFLAGLDAIRKHEVRDKQELDLDLTPVVEFFESLPPNDDMDMTTLTRKLCWLLG</sequence>
<name>A0A9P6FJT5_9FUNG</name>
<evidence type="ECO:0000313" key="2">
    <source>
        <dbReference type="Proteomes" id="UP000780801"/>
    </source>
</evidence>
<dbReference type="Proteomes" id="UP000780801">
    <property type="component" value="Unassembled WGS sequence"/>
</dbReference>
<evidence type="ECO:0000313" key="1">
    <source>
        <dbReference type="EMBL" id="KAF9555371.1"/>
    </source>
</evidence>
<reference evidence="1" key="1">
    <citation type="journal article" date="2020" name="Fungal Divers.">
        <title>Resolving the Mortierellaceae phylogeny through synthesis of multi-gene phylogenetics and phylogenomics.</title>
        <authorList>
            <person name="Vandepol N."/>
            <person name="Liber J."/>
            <person name="Desiro A."/>
            <person name="Na H."/>
            <person name="Kennedy M."/>
            <person name="Barry K."/>
            <person name="Grigoriev I.V."/>
            <person name="Miller A.N."/>
            <person name="O'Donnell K."/>
            <person name="Stajich J.E."/>
            <person name="Bonito G."/>
        </authorList>
    </citation>
    <scope>NUCLEOTIDE SEQUENCE</scope>
    <source>
        <strain evidence="1">KOD1015</strain>
    </source>
</reference>